<protein>
    <submittedName>
        <fullName evidence="1">Uncharacterized protein</fullName>
    </submittedName>
</protein>
<dbReference type="EMBL" id="VDCQ01000024">
    <property type="protein sequence ID" value="TNJ64895.1"/>
    <property type="molecule type" value="Genomic_DNA"/>
</dbReference>
<gene>
    <name evidence="1" type="ORF">FE784_17850</name>
</gene>
<evidence type="ECO:0000313" key="1">
    <source>
        <dbReference type="EMBL" id="TNJ64895.1"/>
    </source>
</evidence>
<accession>A0A5C4T7R1</accession>
<dbReference type="Proteomes" id="UP000307943">
    <property type="component" value="Unassembled WGS sequence"/>
</dbReference>
<organism evidence="1 2">
    <name type="scientific">Paenibacillus hemerocallicola</name>
    <dbReference type="NCBI Taxonomy" id="1172614"/>
    <lineage>
        <taxon>Bacteria</taxon>
        <taxon>Bacillati</taxon>
        <taxon>Bacillota</taxon>
        <taxon>Bacilli</taxon>
        <taxon>Bacillales</taxon>
        <taxon>Paenibacillaceae</taxon>
        <taxon>Paenibacillus</taxon>
    </lineage>
</organism>
<dbReference type="OrthoDB" id="2576271at2"/>
<evidence type="ECO:0000313" key="2">
    <source>
        <dbReference type="Proteomes" id="UP000307943"/>
    </source>
</evidence>
<dbReference type="RefSeq" id="WP_139603589.1">
    <property type="nucleotide sequence ID" value="NZ_VDCQ01000024.1"/>
</dbReference>
<sequence>MASMKGVKLTEMISRAVFDVNVVPDFANQAFLVAGCGGSPLPTFTVPDGNVVLRRGNAKVRVSLTNSDASECIDNRIDVGVATARTLGLINKRRYNVRFDSVDRSISFFRKPVSRTSIATRIGSTVVEINTNGDRTITRITDNEIHVSAIGVVLLGILKDQLLLKRGLVTKRVRLQAGTDIFVEPFIQVTPNTAKMFGLFEEDTPVAFNQISSVLRIHPGK</sequence>
<keyword evidence="2" id="KW-1185">Reference proteome</keyword>
<name>A0A5C4T7R1_9BACL</name>
<reference evidence="1 2" key="1">
    <citation type="submission" date="2019-05" db="EMBL/GenBank/DDBJ databases">
        <title>We sequenced the genome of Paenibacillus hemerocallicola KCTC 33185 for further insight into its adaptation and study the phylogeny of Paenibacillus.</title>
        <authorList>
            <person name="Narsing Rao M.P."/>
        </authorList>
    </citation>
    <scope>NUCLEOTIDE SEQUENCE [LARGE SCALE GENOMIC DNA]</scope>
    <source>
        <strain evidence="1 2">KCTC 33185</strain>
    </source>
</reference>
<dbReference type="AlphaFoldDB" id="A0A5C4T7R1"/>
<comment type="caution">
    <text evidence="1">The sequence shown here is derived from an EMBL/GenBank/DDBJ whole genome shotgun (WGS) entry which is preliminary data.</text>
</comment>
<proteinExistence type="predicted"/>